<comment type="caution">
    <text evidence="1">The sequence shown here is derived from an EMBL/GenBank/DDBJ whole genome shotgun (WGS) entry which is preliminary data.</text>
</comment>
<dbReference type="RefSeq" id="WP_063298157.1">
    <property type="nucleotide sequence ID" value="NZ_FOSK01000003.1"/>
</dbReference>
<name>A0A1I3XN88_9HYPH</name>
<evidence type="ECO:0000313" key="2">
    <source>
        <dbReference type="Proteomes" id="UP000199598"/>
    </source>
</evidence>
<protein>
    <submittedName>
        <fullName evidence="1">Uncharacterized protein</fullName>
    </submittedName>
</protein>
<keyword evidence="2" id="KW-1185">Reference proteome</keyword>
<reference evidence="1 2" key="1">
    <citation type="submission" date="2016-10" db="EMBL/GenBank/DDBJ databases">
        <authorList>
            <person name="Varghese N."/>
            <person name="Submissions S."/>
        </authorList>
    </citation>
    <scope>NUCLEOTIDE SEQUENCE [LARGE SCALE GENOMIC DNA]</scope>
    <source>
        <strain evidence="1 2">DSM 16392</strain>
    </source>
</reference>
<sequence>MLFAFILALTGILFGGLIAILSVYALIKEKRFVDNEGRVVELELPFFGKLKTNAAPIAVTFIGGGLIVFCLQQFGNSPNLTELVATVRIEQPHSVNMVALAVVSDEWDSVESWGNEEELEIKLTVPSNWKSYNGYLVPLGDPDVAPRFFNAGEKFKPTVVLSKNR</sequence>
<dbReference type="Proteomes" id="UP000199598">
    <property type="component" value="Unassembled WGS sequence"/>
</dbReference>
<proteinExistence type="predicted"/>
<organism evidence="1 2">
    <name type="scientific">Pseudovibrio ascidiaceicola</name>
    <dbReference type="NCBI Taxonomy" id="285279"/>
    <lineage>
        <taxon>Bacteria</taxon>
        <taxon>Pseudomonadati</taxon>
        <taxon>Pseudomonadota</taxon>
        <taxon>Alphaproteobacteria</taxon>
        <taxon>Hyphomicrobiales</taxon>
        <taxon>Stappiaceae</taxon>
        <taxon>Pseudovibrio</taxon>
    </lineage>
</organism>
<evidence type="ECO:0000313" key="1">
    <source>
        <dbReference type="EMBL" id="SFK20511.1"/>
    </source>
</evidence>
<dbReference type="EMBL" id="FOSK01000003">
    <property type="protein sequence ID" value="SFK20511.1"/>
    <property type="molecule type" value="Genomic_DNA"/>
</dbReference>
<gene>
    <name evidence="1" type="ORF">SAMN04488518_10317</name>
</gene>
<accession>A0A1I3XN88</accession>